<protein>
    <submittedName>
        <fullName evidence="2">Pv-fam-c protein</fullName>
    </submittedName>
</protein>
<keyword evidence="1" id="KW-1133">Transmembrane helix</keyword>
<name>A5KCQ3_PLAVS</name>
<dbReference type="GeneID" id="5471898"/>
<evidence type="ECO:0000313" key="3">
    <source>
        <dbReference type="Proteomes" id="UP000008333"/>
    </source>
</evidence>
<evidence type="ECO:0000313" key="2">
    <source>
        <dbReference type="EMBL" id="EDL42883.1"/>
    </source>
</evidence>
<keyword evidence="1" id="KW-0472">Membrane</keyword>
<dbReference type="InParanoid" id="A5KCQ3"/>
<dbReference type="EMBL" id="AAKM01000025">
    <property type="protein sequence ID" value="EDL42883.1"/>
    <property type="molecule type" value="Genomic_DNA"/>
</dbReference>
<sequence>MDNSKKGNLREDLLSYRYNFDLSTSFYYRNGLKLIEERRINAIKKWLSNFENKLSDYLKKKKNVWDKINREKRCRDLNNMLDVISEKTENLRILDLFFLSHKLNETAITLLNRDKDFNCIRKLDNIENPHKYITKKLDDLCEDIYYLNDNKAKLIKKDKCDSILKYITDKKNEIFKKIADDGIQDKDIFGFCEKCTRESIESMLKTINCTIEESPAAEKLQESGDLAETEADKAVMAPVEDEQEVDEYAHVLEDSPSAFEIPEDIKTYGALSAAGTFFVCLLFYRARSANSMFKRRSSRRNQYVSSYPGNTDFDALLNDFEPGSARLSNSEYHIPYGSEMNS</sequence>
<reference evidence="2 3" key="1">
    <citation type="journal article" date="2008" name="Nature">
        <title>Comparative genomics of the neglected human malaria parasite Plasmodium vivax.</title>
        <authorList>
            <person name="Carlton J.M."/>
            <person name="Adams J.H."/>
            <person name="Silva J.C."/>
            <person name="Bidwell S.L."/>
            <person name="Lorenzi H."/>
            <person name="Caler E."/>
            <person name="Crabtree J."/>
            <person name="Angiuoli S.V."/>
            <person name="Merino E.F."/>
            <person name="Amedeo P."/>
            <person name="Cheng Q."/>
            <person name="Coulson R.M."/>
            <person name="Crabb B.S."/>
            <person name="Del Portillo H.A."/>
            <person name="Essien K."/>
            <person name="Feldblyum T.V."/>
            <person name="Fernandez-Becerra C."/>
            <person name="Gilson P.R."/>
            <person name="Gueye A.H."/>
            <person name="Guo X."/>
            <person name="Kang'a S."/>
            <person name="Kooij T.W."/>
            <person name="Korsinczky M."/>
            <person name="Meyer E.V."/>
            <person name="Nene V."/>
            <person name="Paulsen I."/>
            <person name="White O."/>
            <person name="Ralph S.A."/>
            <person name="Ren Q."/>
            <person name="Sargeant T.J."/>
            <person name="Salzberg S.L."/>
            <person name="Stoeckert C.J."/>
            <person name="Sullivan S.A."/>
            <person name="Yamamoto M.M."/>
            <person name="Hoffman S.L."/>
            <person name="Wortman J.R."/>
            <person name="Gardner M.J."/>
            <person name="Galinski M.R."/>
            <person name="Barnwell J.W."/>
            <person name="Fraser-Liggett C.M."/>
        </authorList>
    </citation>
    <scope>NUCLEOTIDE SEQUENCE [LARGE SCALE GENOMIC DNA]</scope>
    <source>
        <strain evidence="2 3">Salvador I</strain>
    </source>
</reference>
<dbReference type="PhylomeDB" id="A5KCQ3"/>
<feature type="transmembrane region" description="Helical" evidence="1">
    <location>
        <begin position="268"/>
        <end position="286"/>
    </location>
</feature>
<organism evidence="2 3">
    <name type="scientific">Plasmodium vivax (strain Salvador I)</name>
    <dbReference type="NCBI Taxonomy" id="126793"/>
    <lineage>
        <taxon>Eukaryota</taxon>
        <taxon>Sar</taxon>
        <taxon>Alveolata</taxon>
        <taxon>Apicomplexa</taxon>
        <taxon>Aconoidasida</taxon>
        <taxon>Haemosporida</taxon>
        <taxon>Plasmodiidae</taxon>
        <taxon>Plasmodium</taxon>
        <taxon>Plasmodium (Plasmodium)</taxon>
    </lineage>
</organism>
<evidence type="ECO:0000256" key="1">
    <source>
        <dbReference type="SAM" id="Phobius"/>
    </source>
</evidence>
<comment type="caution">
    <text evidence="2">The sequence shown here is derived from an EMBL/GenBank/DDBJ whole genome shotgun (WGS) entry which is preliminary data.</text>
</comment>
<keyword evidence="3" id="KW-1185">Reference proteome</keyword>
<dbReference type="RefSeq" id="XP_001612657.1">
    <property type="nucleotide sequence ID" value="XM_001612607.1"/>
</dbReference>
<keyword evidence="1" id="KW-0812">Transmembrane</keyword>
<accession>A5KCQ3</accession>
<dbReference type="Proteomes" id="UP000008333">
    <property type="component" value="Unassembled WGS sequence"/>
</dbReference>
<dbReference type="AlphaFoldDB" id="A5KCQ3"/>
<dbReference type="VEuPathDB" id="PlasmoDB:PVX_112715"/>
<gene>
    <name evidence="2" type="ORF">PVX_112715</name>
</gene>
<proteinExistence type="predicted"/>
<dbReference type="KEGG" id="pvx:PVX_112715"/>